<evidence type="ECO:0000256" key="2">
    <source>
        <dbReference type="ARBA" id="ARBA00010833"/>
    </source>
</evidence>
<dbReference type="InterPro" id="IPR031335">
    <property type="entry name" value="Glyco_hydro_63_C"/>
</dbReference>
<dbReference type="VEuPathDB" id="VectorBase:LDEU000718"/>
<evidence type="ECO:0000256" key="12">
    <source>
        <dbReference type="RuleBase" id="RU368089"/>
    </source>
</evidence>
<dbReference type="Gene3D" id="2.70.98.110">
    <property type="entry name" value="Glycosyl hydrolase family 63, N-terminal domain"/>
    <property type="match status" value="1"/>
</dbReference>
<comment type="subcellular location">
    <subcellularLocation>
        <location evidence="1 12">Endoplasmic reticulum membrane</location>
        <topology evidence="1 12">Single-pass type II membrane protein</topology>
    </subcellularLocation>
</comment>
<evidence type="ECO:0000256" key="7">
    <source>
        <dbReference type="ARBA" id="ARBA00022989"/>
    </source>
</evidence>
<name>A0A443SUY2_9ACAR</name>
<sequence length="788" mass="90980">MNSSSARSKHRKTKANSNSKAPKTWFFNIKHVLSALLIVFAVWFAQQVYSWHLMRLVITPFDSVKPLAVNYSAYQWGTVKSGYYLGIKSLSPYSISSGLMWFRNEVVENSIPIRHWCSQGDHLQKYTWLQHDFDNFGVQEIVDGNIKLETKVILNEDNGWKVKVSVSHISTTDVKPISLVWYWRTEAENDFVTVHQTNDMNVFYTSGHLLKSGNFSSSVHISKRSNVLYKSRFSSGFSPQHVDLKETVLQNLFWLQTKNEFGDIFALKQNADVISNVVMYQIVAIPPFDFVVNFKMSPDLEKTPSRSEVSDFDSLLKTKQDEFDSKFEDIFHLKEKGYGKDEINFAKAAVSNMIGSIGYFYGSSVVQSKYNEKPVKYGPLQLLTAVPSRSFFPRGFLWDEGFHNLVISKFKPYLSVSIINSWFNLMNVEGWIPREVILGRDSEARVPQEFIVQNNTNGNPPALFIALKNLLDTNILSEKQIEALFPRLQLWFTWFNTSQIGLRESSYRWRGRHAGIDSELNTKTLTSGLDDYPRASHPTDDEYHLDLRCWMAFASKVMAELAEKIRHPSHLMYQENAMHLYDNNLLEELHWSSEFNMFCDVGMHSLNVKLVKTKSSGPQIKPKTQRKVISKPRFGCVPEFGYISLFPFILTILEPTNPKLQSILSNIRNEDLLWTPFGLRSLAKNSIYYRKYNTEVDPPYWRGAVWININFLVLKALKYYGETDGPHRNESVLLYSQLRSNIVNNIYKQYVKTGYIWEQYDDLTGEGKGSHPFTGWSSLVVLIMSEKF</sequence>
<dbReference type="Gene3D" id="1.50.10.10">
    <property type="match status" value="1"/>
</dbReference>
<keyword evidence="7" id="KW-1133">Transmembrane helix</keyword>
<dbReference type="OrthoDB" id="410058at2759"/>
<dbReference type="Pfam" id="PF03200">
    <property type="entry name" value="Glyco_hydro_63"/>
    <property type="match status" value="1"/>
</dbReference>
<accession>A0A443SUY2</accession>
<comment type="function">
    <text evidence="12">Cleaves the distal alpha 1,2-linked glucose residue from the Glc(3)Man(9)GlcNAc(2) oligosaccharide precursor.</text>
</comment>
<evidence type="ECO:0000259" key="13">
    <source>
        <dbReference type="Pfam" id="PF03200"/>
    </source>
</evidence>
<evidence type="ECO:0000256" key="3">
    <source>
        <dbReference type="ARBA" id="ARBA00022692"/>
    </source>
</evidence>
<dbReference type="AlphaFoldDB" id="A0A443SUY2"/>
<comment type="catalytic activity">
    <reaction evidence="12">
        <text>N(4)-(alpha-D-Glc-(1-&gt;2)-alpha-D-Glc-(1-&gt;3)-alpha-D-Glc-(1-&gt;3)-alpha-D-Man-(1-&gt;2)-alpha-D-Man-(1-&gt;2)-alpha-D-Man-(1-&gt;3)-[alpha-D-Man-(1-&gt;2)-alpha-D-Man-(1-&gt;3)-[alpha-D-Man-(1-&gt;2)-alpha-D-Man-(1-&gt;6)]-alpha-D-Man-(1-&gt;6)]-beta-D-Man-(1-&gt;4)-beta-D-GlcNAc-(1-&gt;4)-beta-D-GlcNAc)-L-asparaginyl-[protein] + H2O = N(4)-(alpha-D-Glc-(1-&gt;3)-alpha-D-Glc-(1-&gt;3)-alpha-D-Man-(1-&gt;2)-alpha-D-Man-(1-&gt;2)-alpha-D-Man-(1-&gt;3)-[alpha-D-Man-(1-&gt;2)-alpha-D-Man-(1-&gt;3)-[alpha-D-Man-(1-&gt;2)-alpha-D-Man-(1-&gt;6)]-alpha-D-Man-(1-&gt;6)]-beta-D-Man-(1-&gt;4)-beta-D-GlcNAc-(1-&gt;4)-beta-D-GlcNAc)-L-asparaginyl-[protein] + beta-D-glucose</text>
        <dbReference type="Rhea" id="RHEA:55988"/>
        <dbReference type="Rhea" id="RHEA-COMP:12806"/>
        <dbReference type="Rhea" id="RHEA-COMP:14355"/>
        <dbReference type="ChEBI" id="CHEBI:15377"/>
        <dbReference type="ChEBI" id="CHEBI:15903"/>
        <dbReference type="ChEBI" id="CHEBI:59082"/>
        <dbReference type="ChEBI" id="CHEBI:132537"/>
        <dbReference type="EC" id="3.2.1.106"/>
    </reaction>
</comment>
<reference evidence="15 16" key="1">
    <citation type="journal article" date="2018" name="Gigascience">
        <title>Genomes of trombidid mites reveal novel predicted allergens and laterally-transferred genes associated with secondary metabolism.</title>
        <authorList>
            <person name="Dong X."/>
            <person name="Chaisiri K."/>
            <person name="Xia D."/>
            <person name="Armstrong S.D."/>
            <person name="Fang Y."/>
            <person name="Donnelly M.J."/>
            <person name="Kadowaki T."/>
            <person name="McGarry J.W."/>
            <person name="Darby A.C."/>
            <person name="Makepeace B.L."/>
        </authorList>
    </citation>
    <scope>NUCLEOTIDE SEQUENCE [LARGE SCALE GENOMIC DNA]</scope>
    <source>
        <strain evidence="15">UoL-UT</strain>
    </source>
</reference>
<evidence type="ECO:0000256" key="8">
    <source>
        <dbReference type="ARBA" id="ARBA00023136"/>
    </source>
</evidence>
<organism evidence="15 16">
    <name type="scientific">Leptotrombidium deliense</name>
    <dbReference type="NCBI Taxonomy" id="299467"/>
    <lineage>
        <taxon>Eukaryota</taxon>
        <taxon>Metazoa</taxon>
        <taxon>Ecdysozoa</taxon>
        <taxon>Arthropoda</taxon>
        <taxon>Chelicerata</taxon>
        <taxon>Arachnida</taxon>
        <taxon>Acari</taxon>
        <taxon>Acariformes</taxon>
        <taxon>Trombidiformes</taxon>
        <taxon>Prostigmata</taxon>
        <taxon>Anystina</taxon>
        <taxon>Parasitengona</taxon>
        <taxon>Trombiculoidea</taxon>
        <taxon>Trombiculidae</taxon>
        <taxon>Leptotrombidium</taxon>
    </lineage>
</organism>
<keyword evidence="8" id="KW-0472">Membrane</keyword>
<dbReference type="PANTHER" id="PTHR10412:SF11">
    <property type="entry name" value="MANNOSYL-OLIGOSACCHARIDE GLUCOSIDASE"/>
    <property type="match status" value="1"/>
</dbReference>
<dbReference type="InterPro" id="IPR004888">
    <property type="entry name" value="Glycoside_hydrolase_63"/>
</dbReference>
<dbReference type="InterPro" id="IPR038518">
    <property type="entry name" value="Glyco_hydro_63N_sf"/>
</dbReference>
<feature type="domain" description="Glycosyl hydrolase family 63 C-terminal" evidence="13">
    <location>
        <begin position="310"/>
        <end position="786"/>
    </location>
</feature>
<dbReference type="EMBL" id="NCKV01000203">
    <property type="protein sequence ID" value="RWS31322.1"/>
    <property type="molecule type" value="Genomic_DNA"/>
</dbReference>
<keyword evidence="5 12" id="KW-0256">Endoplasmic reticulum</keyword>
<dbReference type="GO" id="GO:0006487">
    <property type="term" value="P:protein N-linked glycosylation"/>
    <property type="evidence" value="ECO:0007669"/>
    <property type="project" value="UniProtKB-UniRule"/>
</dbReference>
<evidence type="ECO:0000256" key="11">
    <source>
        <dbReference type="ARBA" id="ARBA00038888"/>
    </source>
</evidence>
<evidence type="ECO:0000256" key="6">
    <source>
        <dbReference type="ARBA" id="ARBA00022968"/>
    </source>
</evidence>
<proteinExistence type="inferred from homology"/>
<gene>
    <name evidence="15" type="ORF">B4U80_06783</name>
</gene>
<dbReference type="GO" id="GO:0005789">
    <property type="term" value="C:endoplasmic reticulum membrane"/>
    <property type="evidence" value="ECO:0007669"/>
    <property type="project" value="UniProtKB-SubCell"/>
</dbReference>
<comment type="similarity">
    <text evidence="2 12">Belongs to the glycosyl hydrolase 63 family.</text>
</comment>
<dbReference type="GO" id="GO:0009311">
    <property type="term" value="P:oligosaccharide metabolic process"/>
    <property type="evidence" value="ECO:0007669"/>
    <property type="project" value="UniProtKB-UniRule"/>
</dbReference>
<keyword evidence="6" id="KW-0735">Signal-anchor</keyword>
<keyword evidence="4 12" id="KW-0378">Hydrolase</keyword>
<evidence type="ECO:0000256" key="5">
    <source>
        <dbReference type="ARBA" id="ARBA00022824"/>
    </source>
</evidence>
<dbReference type="GO" id="GO:0004573">
    <property type="term" value="F:Glc3Man9GlcNAc2 oligosaccharide glucosidase activity"/>
    <property type="evidence" value="ECO:0007669"/>
    <property type="project" value="UniProtKB-UniRule"/>
</dbReference>
<comment type="caution">
    <text evidence="15">The sequence shown here is derived from an EMBL/GenBank/DDBJ whole genome shotgun (WGS) entry which is preliminary data.</text>
</comment>
<dbReference type="InterPro" id="IPR008928">
    <property type="entry name" value="6-hairpin_glycosidase_sf"/>
</dbReference>
<feature type="domain" description="Glycosyl hydrolase family 63 N-terminal" evidence="14">
    <location>
        <begin position="76"/>
        <end position="225"/>
    </location>
</feature>
<dbReference type="InterPro" id="IPR012341">
    <property type="entry name" value="6hp_glycosidase-like_sf"/>
</dbReference>
<evidence type="ECO:0000256" key="10">
    <source>
        <dbReference type="ARBA" id="ARBA00023295"/>
    </source>
</evidence>
<protein>
    <recommendedName>
        <fullName evidence="11 12">Mannosyl-oligosaccharide glucosidase</fullName>
        <ecNumber evidence="11 12">3.2.1.106</ecNumber>
    </recommendedName>
</protein>
<dbReference type="InterPro" id="IPR031631">
    <property type="entry name" value="Glyco_hydro_63N"/>
</dbReference>
<evidence type="ECO:0000256" key="4">
    <source>
        <dbReference type="ARBA" id="ARBA00022801"/>
    </source>
</evidence>
<evidence type="ECO:0000313" key="16">
    <source>
        <dbReference type="Proteomes" id="UP000288716"/>
    </source>
</evidence>
<dbReference type="Pfam" id="PF16923">
    <property type="entry name" value="Glyco_hydro_63N"/>
    <property type="match status" value="1"/>
</dbReference>
<evidence type="ECO:0000256" key="9">
    <source>
        <dbReference type="ARBA" id="ARBA00023180"/>
    </source>
</evidence>
<evidence type="ECO:0000256" key="1">
    <source>
        <dbReference type="ARBA" id="ARBA00004648"/>
    </source>
</evidence>
<dbReference type="SUPFAM" id="SSF48208">
    <property type="entry name" value="Six-hairpin glycosidases"/>
    <property type="match status" value="1"/>
</dbReference>
<keyword evidence="16" id="KW-1185">Reference proteome</keyword>
<keyword evidence="10 12" id="KW-0326">Glycosidase</keyword>
<dbReference type="Proteomes" id="UP000288716">
    <property type="component" value="Unassembled WGS sequence"/>
</dbReference>
<dbReference type="PANTHER" id="PTHR10412">
    <property type="entry name" value="MANNOSYL-OLIGOSACCHARIDE GLUCOSIDASE"/>
    <property type="match status" value="1"/>
</dbReference>
<evidence type="ECO:0000313" key="15">
    <source>
        <dbReference type="EMBL" id="RWS31322.1"/>
    </source>
</evidence>
<keyword evidence="9" id="KW-0325">Glycoprotein</keyword>
<dbReference type="STRING" id="299467.A0A443SUY2"/>
<dbReference type="EC" id="3.2.1.106" evidence="11 12"/>
<keyword evidence="3" id="KW-0812">Transmembrane</keyword>
<evidence type="ECO:0000259" key="14">
    <source>
        <dbReference type="Pfam" id="PF16923"/>
    </source>
</evidence>